<dbReference type="Proteomes" id="UP000479000">
    <property type="component" value="Unassembled WGS sequence"/>
</dbReference>
<dbReference type="EMBL" id="CADCXU010023729">
    <property type="protein sequence ID" value="CAB0011117.1"/>
    <property type="molecule type" value="Genomic_DNA"/>
</dbReference>
<evidence type="ECO:0000313" key="2">
    <source>
        <dbReference type="EMBL" id="CAB0011117.1"/>
    </source>
</evidence>
<feature type="compositionally biased region" description="Polar residues" evidence="1">
    <location>
        <begin position="15"/>
        <end position="32"/>
    </location>
</feature>
<sequence>MDFHIPGSKVAPTPLNMSQVSKNRKYSTSSNDFGMKEASHRKFHSHQNCFPRDERRSVGLDDGLVLRYLYAAAARPRRLRSVFESQGTENGPVA</sequence>
<reference evidence="2 3" key="1">
    <citation type="submission" date="2020-02" db="EMBL/GenBank/DDBJ databases">
        <authorList>
            <person name="Ferguson B K."/>
        </authorList>
    </citation>
    <scope>NUCLEOTIDE SEQUENCE [LARGE SCALE GENOMIC DNA]</scope>
</reference>
<organism evidence="2 3">
    <name type="scientific">Nesidiocoris tenuis</name>
    <dbReference type="NCBI Taxonomy" id="355587"/>
    <lineage>
        <taxon>Eukaryota</taxon>
        <taxon>Metazoa</taxon>
        <taxon>Ecdysozoa</taxon>
        <taxon>Arthropoda</taxon>
        <taxon>Hexapoda</taxon>
        <taxon>Insecta</taxon>
        <taxon>Pterygota</taxon>
        <taxon>Neoptera</taxon>
        <taxon>Paraneoptera</taxon>
        <taxon>Hemiptera</taxon>
        <taxon>Heteroptera</taxon>
        <taxon>Panheteroptera</taxon>
        <taxon>Cimicomorpha</taxon>
        <taxon>Miridae</taxon>
        <taxon>Dicyphina</taxon>
        <taxon>Nesidiocoris</taxon>
    </lineage>
</organism>
<proteinExistence type="predicted"/>
<name>A0A6H5H4U8_9HEMI</name>
<accession>A0A6H5H4U8</accession>
<evidence type="ECO:0000313" key="3">
    <source>
        <dbReference type="Proteomes" id="UP000479000"/>
    </source>
</evidence>
<feature type="region of interest" description="Disordered" evidence="1">
    <location>
        <begin position="1"/>
        <end position="33"/>
    </location>
</feature>
<gene>
    <name evidence="2" type="ORF">NTEN_LOCUS16110</name>
</gene>
<protein>
    <submittedName>
        <fullName evidence="2">Uncharacterized protein</fullName>
    </submittedName>
</protein>
<evidence type="ECO:0000256" key="1">
    <source>
        <dbReference type="SAM" id="MobiDB-lite"/>
    </source>
</evidence>
<dbReference type="AlphaFoldDB" id="A0A6H5H4U8"/>
<keyword evidence="3" id="KW-1185">Reference proteome</keyword>